<gene>
    <name evidence="1" type="ORF">ACFSGI_19520</name>
</gene>
<dbReference type="Proteomes" id="UP001597403">
    <property type="component" value="Unassembled WGS sequence"/>
</dbReference>
<name>A0ABW4UY37_9BACL</name>
<protein>
    <recommendedName>
        <fullName evidence="3">Apea-like HEPN domain-containing protein</fullName>
    </recommendedName>
</protein>
<evidence type="ECO:0000313" key="2">
    <source>
        <dbReference type="Proteomes" id="UP001597403"/>
    </source>
</evidence>
<keyword evidence="2" id="KW-1185">Reference proteome</keyword>
<comment type="caution">
    <text evidence="1">The sequence shown here is derived from an EMBL/GenBank/DDBJ whole genome shotgun (WGS) entry which is preliminary data.</text>
</comment>
<sequence length="607" mass="71903">MYNDNQTQRTKYFIERFLQMLKSNGEIEFNSFPICGLLELSRQFVSMPTGIRELSAEYIKNSITQIIDSSILYKTKAEIPIKEVKSLFISMTLIKELKNTTYIPQLYNNLSDQNCYLGFIRTLQHVLKRNTSVKQEEYSLIDELISLIIEYLEQQGNTISELYAICNNWFRQDFLSCEIVSTKIFSHLKGLVRPHLHKHNSTKCSIMVETDISTESNIHSFIEKIITQYELENKIKSRKNRKAASKKWFYFELIKLDGLYVDRVLNDLSDKIVMYKEISKTQFNFLIKKENKLYQTNSKRANTTVKIKHFENLWKNTNFTNVNDYIYSEMLRLNEWMQILNQSTDKRTAFMTLWSIMEFMMVHSVNDNKLDSVVKNFIPYMGLFYFRKISKTFFRRLVALHSEDSQYSSLFLIEHIDNNLISNGINEENLTIADKFCIFIFYKKFKNTWWNTINFKFATNEFINQQTLQNFNSVSDSQKSLAQLEVVLNNDIKQMYRLRNMLTHSGINDSKILDNTYVRLKYYVETIINAISYSWIHDIGKQKTLTEINDYKRVDYNSYKNSLKFIISNTNNNGSHLELLKLMNFKGTTTMPPNRFSFLGEIEKMFD</sequence>
<accession>A0ABW4UY37</accession>
<evidence type="ECO:0000313" key="1">
    <source>
        <dbReference type="EMBL" id="MFD1992161.1"/>
    </source>
</evidence>
<reference evidence="2" key="1">
    <citation type="journal article" date="2019" name="Int. J. Syst. Evol. Microbiol.">
        <title>The Global Catalogue of Microorganisms (GCM) 10K type strain sequencing project: providing services to taxonomists for standard genome sequencing and annotation.</title>
        <authorList>
            <consortium name="The Broad Institute Genomics Platform"/>
            <consortium name="The Broad Institute Genome Sequencing Center for Infectious Disease"/>
            <person name="Wu L."/>
            <person name="Ma J."/>
        </authorList>
    </citation>
    <scope>NUCLEOTIDE SEQUENCE [LARGE SCALE GENOMIC DNA]</scope>
    <source>
        <strain evidence="2">CGMCC 1.15067</strain>
    </source>
</reference>
<proteinExistence type="predicted"/>
<dbReference type="EMBL" id="JBHUGF010000011">
    <property type="protein sequence ID" value="MFD1992161.1"/>
    <property type="molecule type" value="Genomic_DNA"/>
</dbReference>
<dbReference type="RefSeq" id="WP_204825880.1">
    <property type="nucleotide sequence ID" value="NZ_JBHUGF010000011.1"/>
</dbReference>
<organism evidence="1 2">
    <name type="scientific">Paenibacillus nicotianae</name>
    <dbReference type="NCBI Taxonomy" id="1526551"/>
    <lineage>
        <taxon>Bacteria</taxon>
        <taxon>Bacillati</taxon>
        <taxon>Bacillota</taxon>
        <taxon>Bacilli</taxon>
        <taxon>Bacillales</taxon>
        <taxon>Paenibacillaceae</taxon>
        <taxon>Paenibacillus</taxon>
    </lineage>
</organism>
<evidence type="ECO:0008006" key="3">
    <source>
        <dbReference type="Google" id="ProtNLM"/>
    </source>
</evidence>